<evidence type="ECO:0000259" key="8">
    <source>
        <dbReference type="Pfam" id="PF12704"/>
    </source>
</evidence>
<sequence>MNVLRSYKRSRLFLFVNITGLAIGLATSIMLLLFVVNELSIDKSIPDNDRIISLNTVMEANGEANTIPIATRRALTDIPQRVPGIEAATQIYFVGESDIKYENENFQNIPSHMTESGFCDVFGIEFIDGNKEALDIPNSVVITEKYANIIFGGINKAMNKVIKMDVTEYTVRGVIKGWPQNTHFSFDLLISMNNDIKSWPSIEFFTFYKIKKGVSVDETRTAVEKEYTELTSEFLKGFDGKGYGVTEKLADIYLYTKATNTLGKKSSISFVWLLSAIAVFILLLAITNFINLFIAQGETRMLEIGVRKSNGASIKDISKLFLSEIFFVVLISFIIGFGLLLLFTPYFPELIDRDIDLAQLYNPVFIISVVFVFVLTVFLSASYPTLYLARFNTLEILANRILFSKRRLTSVIIVFQSIISIVIISFILVVNMQTNYLKDLPLGYNPKNVLVLYINSSLHKEYGTLKQELEKQTGILRVAMSDHTFGMGTSGQGISLLGQTISQSISEYRITDGICEMLELQLVEGEFYKENEEGKNSKSIILNEAAIRMLGLQYPVVGTVVDYKGQKEIRGVVKDFYYNKLENPITPIILTYREHAGSVYIKYADNMNRLDVQTIIQNVTKKIDAAYMINPAWLEDIYKGKFKNLEIQSRILLLASFLSVFISMLGLLAIHAFNTIRRKKELSIRRVNGASKQNIFNLLSFDILKWVLIAGIIAIPIAFFLSTNWLENYANRTSVNWIVFALPILLQCIIAIAVTSGISIKVLNENPVASLKN</sequence>
<organism evidence="9 10">
    <name type="scientific">Dysgonomonas macrotermitis</name>
    <dbReference type="NCBI Taxonomy" id="1346286"/>
    <lineage>
        <taxon>Bacteria</taxon>
        <taxon>Pseudomonadati</taxon>
        <taxon>Bacteroidota</taxon>
        <taxon>Bacteroidia</taxon>
        <taxon>Bacteroidales</taxon>
        <taxon>Dysgonomonadaceae</taxon>
        <taxon>Dysgonomonas</taxon>
    </lineage>
</organism>
<evidence type="ECO:0000256" key="1">
    <source>
        <dbReference type="ARBA" id="ARBA00004651"/>
    </source>
</evidence>
<feature type="transmembrane region" description="Helical" evidence="6">
    <location>
        <begin position="12"/>
        <end position="36"/>
    </location>
</feature>
<feature type="transmembrane region" description="Helical" evidence="6">
    <location>
        <begin position="695"/>
        <end position="722"/>
    </location>
</feature>
<evidence type="ECO:0000313" key="10">
    <source>
        <dbReference type="Proteomes" id="UP000184480"/>
    </source>
</evidence>
<proteinExistence type="predicted"/>
<dbReference type="PANTHER" id="PTHR30572">
    <property type="entry name" value="MEMBRANE COMPONENT OF TRANSPORTER-RELATED"/>
    <property type="match status" value="1"/>
</dbReference>
<dbReference type="PANTHER" id="PTHR30572:SF18">
    <property type="entry name" value="ABC-TYPE MACROLIDE FAMILY EXPORT SYSTEM PERMEASE COMPONENT 2"/>
    <property type="match status" value="1"/>
</dbReference>
<keyword evidence="5 6" id="KW-0472">Membrane</keyword>
<feature type="transmembrane region" description="Helical" evidence="6">
    <location>
        <begin position="651"/>
        <end position="674"/>
    </location>
</feature>
<dbReference type="OrthoDB" id="905059at2"/>
<dbReference type="InterPro" id="IPR003838">
    <property type="entry name" value="ABC3_permease_C"/>
</dbReference>
<feature type="domain" description="ABC3 transporter permease C-terminal" evidence="7">
    <location>
        <begin position="654"/>
        <end position="760"/>
    </location>
</feature>
<dbReference type="STRING" id="1346286.SAMN05444362_11369"/>
<evidence type="ECO:0000256" key="6">
    <source>
        <dbReference type="SAM" id="Phobius"/>
    </source>
</evidence>
<gene>
    <name evidence="9" type="ORF">SAMN05444362_11369</name>
</gene>
<evidence type="ECO:0000313" key="9">
    <source>
        <dbReference type="EMBL" id="SHF99279.1"/>
    </source>
</evidence>
<dbReference type="GO" id="GO:0005886">
    <property type="term" value="C:plasma membrane"/>
    <property type="evidence" value="ECO:0007669"/>
    <property type="project" value="UniProtKB-SubCell"/>
</dbReference>
<feature type="transmembrane region" description="Helical" evidence="6">
    <location>
        <begin position="734"/>
        <end position="754"/>
    </location>
</feature>
<evidence type="ECO:0000256" key="4">
    <source>
        <dbReference type="ARBA" id="ARBA00022989"/>
    </source>
</evidence>
<feature type="domain" description="ABC3 transporter permease C-terminal" evidence="7">
    <location>
        <begin position="276"/>
        <end position="392"/>
    </location>
</feature>
<dbReference type="Proteomes" id="UP000184480">
    <property type="component" value="Unassembled WGS sequence"/>
</dbReference>
<feature type="transmembrane region" description="Helical" evidence="6">
    <location>
        <begin position="364"/>
        <end position="388"/>
    </location>
</feature>
<evidence type="ECO:0000259" key="7">
    <source>
        <dbReference type="Pfam" id="PF02687"/>
    </source>
</evidence>
<name>A0A1M5G6D6_9BACT</name>
<dbReference type="Pfam" id="PF02687">
    <property type="entry name" value="FtsX"/>
    <property type="match status" value="2"/>
</dbReference>
<feature type="transmembrane region" description="Helical" evidence="6">
    <location>
        <begin position="325"/>
        <end position="344"/>
    </location>
</feature>
<accession>A0A1M5G6D6</accession>
<feature type="domain" description="MacB-like periplasmic core" evidence="8">
    <location>
        <begin position="15"/>
        <end position="225"/>
    </location>
</feature>
<evidence type="ECO:0000256" key="5">
    <source>
        <dbReference type="ARBA" id="ARBA00023136"/>
    </source>
</evidence>
<dbReference type="Pfam" id="PF12704">
    <property type="entry name" value="MacB_PCD"/>
    <property type="match status" value="1"/>
</dbReference>
<keyword evidence="4 6" id="KW-1133">Transmembrane helix</keyword>
<dbReference type="RefSeq" id="WP_062181203.1">
    <property type="nucleotide sequence ID" value="NZ_BBXL01000012.1"/>
</dbReference>
<dbReference type="InterPro" id="IPR025857">
    <property type="entry name" value="MacB_PCD"/>
</dbReference>
<keyword evidence="10" id="KW-1185">Reference proteome</keyword>
<keyword evidence="2" id="KW-1003">Cell membrane</keyword>
<reference evidence="10" key="1">
    <citation type="submission" date="2016-11" db="EMBL/GenBank/DDBJ databases">
        <authorList>
            <person name="Varghese N."/>
            <person name="Submissions S."/>
        </authorList>
    </citation>
    <scope>NUCLEOTIDE SEQUENCE [LARGE SCALE GENOMIC DNA]</scope>
    <source>
        <strain evidence="10">DSM 27370</strain>
    </source>
</reference>
<keyword evidence="3 6" id="KW-0812">Transmembrane</keyword>
<evidence type="ECO:0000256" key="2">
    <source>
        <dbReference type="ARBA" id="ARBA00022475"/>
    </source>
</evidence>
<dbReference type="EMBL" id="FQUC01000013">
    <property type="protein sequence ID" value="SHF99279.1"/>
    <property type="molecule type" value="Genomic_DNA"/>
</dbReference>
<dbReference type="InterPro" id="IPR050250">
    <property type="entry name" value="Macrolide_Exporter_MacB"/>
</dbReference>
<comment type="subcellular location">
    <subcellularLocation>
        <location evidence="1">Cell membrane</location>
        <topology evidence="1">Multi-pass membrane protein</topology>
    </subcellularLocation>
</comment>
<evidence type="ECO:0000256" key="3">
    <source>
        <dbReference type="ARBA" id="ARBA00022692"/>
    </source>
</evidence>
<dbReference type="AlphaFoldDB" id="A0A1M5G6D6"/>
<feature type="transmembrane region" description="Helical" evidence="6">
    <location>
        <begin position="408"/>
        <end position="430"/>
    </location>
</feature>
<protein>
    <submittedName>
        <fullName evidence="9">Putative ABC transport system permease protein</fullName>
    </submittedName>
</protein>
<feature type="transmembrane region" description="Helical" evidence="6">
    <location>
        <begin position="270"/>
        <end position="294"/>
    </location>
</feature>
<dbReference type="GO" id="GO:0022857">
    <property type="term" value="F:transmembrane transporter activity"/>
    <property type="evidence" value="ECO:0007669"/>
    <property type="project" value="TreeGrafter"/>
</dbReference>